<sequence length="324" mass="36385">MLDIKEQRVQANGLDFLVRSAGDPSAPPVILLHGFPECGYSWRYQMPYLADQGFHVLAPDLRGYGRSAAPKEVEAYRQDVLVSDVLGILDAFGAPRARVVGHDWGCALAWQVARQAPDRVVAVAGLSVPYPGIGPKPPTEQMRAAFGDRFFYQLYFQQPEVPERELEADLRDFLRRMYHALSGPGMKEKHRTHGTATGLLDILQPPQGAQPSWMTEADLDVYVDSFERSGMTGPINWYRAMDLSWEQQRADGRERIHPPAFFLAGKEDPVIQFAGRALKRMPELMDDLAEPVMLDDIGHWVQMEAADTVNEHLGRFLRQVDDAG</sequence>
<dbReference type="Gene3D" id="3.40.50.1820">
    <property type="entry name" value="alpha/beta hydrolase"/>
    <property type="match status" value="1"/>
</dbReference>
<dbReference type="RefSeq" id="WP_228234848.1">
    <property type="nucleotide sequence ID" value="NZ_JAJGNA010000031.1"/>
</dbReference>
<evidence type="ECO:0000259" key="2">
    <source>
        <dbReference type="Pfam" id="PF00561"/>
    </source>
</evidence>
<dbReference type="InterPro" id="IPR000639">
    <property type="entry name" value="Epox_hydrolase-like"/>
</dbReference>
<dbReference type="InterPro" id="IPR029058">
    <property type="entry name" value="AB_hydrolase_fold"/>
</dbReference>
<dbReference type="Proteomes" id="UP001108027">
    <property type="component" value="Unassembled WGS sequence"/>
</dbReference>
<organism evidence="3 4">
    <name type="scientific">Alloalcanivorax marinus</name>
    <dbReference type="NCBI Taxonomy" id="1177169"/>
    <lineage>
        <taxon>Bacteria</taxon>
        <taxon>Pseudomonadati</taxon>
        <taxon>Pseudomonadota</taxon>
        <taxon>Gammaproteobacteria</taxon>
        <taxon>Oceanospirillales</taxon>
        <taxon>Alcanivoracaceae</taxon>
        <taxon>Alloalcanivorax</taxon>
    </lineage>
</organism>
<dbReference type="AlphaFoldDB" id="A0A9Q3URP8"/>
<reference evidence="3" key="1">
    <citation type="submission" date="2021-10" db="EMBL/GenBank/DDBJ databases">
        <title>The diversity and Nitrogen Metabolism of Culturable Nitrate-Utilizing Bacteria Within the Oxygen Minimum Zone of the Changjiang (Yangtze River)Estuary.</title>
        <authorList>
            <person name="Zhang D."/>
            <person name="Zheng J."/>
            <person name="Liu S."/>
            <person name="He W."/>
        </authorList>
    </citation>
    <scope>NUCLEOTIDE SEQUENCE</scope>
    <source>
        <strain evidence="3">FXH-223</strain>
    </source>
</reference>
<dbReference type="PANTHER" id="PTHR43329">
    <property type="entry name" value="EPOXIDE HYDROLASE"/>
    <property type="match status" value="1"/>
</dbReference>
<evidence type="ECO:0000256" key="1">
    <source>
        <dbReference type="ARBA" id="ARBA00022801"/>
    </source>
</evidence>
<evidence type="ECO:0000313" key="4">
    <source>
        <dbReference type="Proteomes" id="UP001108027"/>
    </source>
</evidence>
<dbReference type="EMBL" id="JAJGNA010000031">
    <property type="protein sequence ID" value="MCC4310222.1"/>
    <property type="molecule type" value="Genomic_DNA"/>
</dbReference>
<proteinExistence type="predicted"/>
<gene>
    <name evidence="3" type="ORF">LL252_16750</name>
</gene>
<accession>A0A9Q3URP8</accession>
<evidence type="ECO:0000313" key="3">
    <source>
        <dbReference type="EMBL" id="MCC4310222.1"/>
    </source>
</evidence>
<feature type="domain" description="AB hydrolase-1" evidence="2">
    <location>
        <begin position="27"/>
        <end position="305"/>
    </location>
</feature>
<dbReference type="InterPro" id="IPR000073">
    <property type="entry name" value="AB_hydrolase_1"/>
</dbReference>
<name>A0A9Q3URP8_9GAMM</name>
<dbReference type="SUPFAM" id="SSF53474">
    <property type="entry name" value="alpha/beta-Hydrolases"/>
    <property type="match status" value="1"/>
</dbReference>
<dbReference type="PRINTS" id="PR00412">
    <property type="entry name" value="EPOXHYDRLASE"/>
</dbReference>
<protein>
    <submittedName>
        <fullName evidence="3">Alpha/beta hydrolase</fullName>
    </submittedName>
</protein>
<dbReference type="GO" id="GO:0016787">
    <property type="term" value="F:hydrolase activity"/>
    <property type="evidence" value="ECO:0007669"/>
    <property type="project" value="UniProtKB-KW"/>
</dbReference>
<dbReference type="Pfam" id="PF00561">
    <property type="entry name" value="Abhydrolase_1"/>
    <property type="match status" value="1"/>
</dbReference>
<comment type="caution">
    <text evidence="3">The sequence shown here is derived from an EMBL/GenBank/DDBJ whole genome shotgun (WGS) entry which is preliminary data.</text>
</comment>
<keyword evidence="1 3" id="KW-0378">Hydrolase</keyword>
<keyword evidence="4" id="KW-1185">Reference proteome</keyword>